<name>A0A9P3CMH5_9PEZI</name>
<organism evidence="2 3">
    <name type="scientific">Cercospora kikuchii</name>
    <dbReference type="NCBI Taxonomy" id="84275"/>
    <lineage>
        <taxon>Eukaryota</taxon>
        <taxon>Fungi</taxon>
        <taxon>Dikarya</taxon>
        <taxon>Ascomycota</taxon>
        <taxon>Pezizomycotina</taxon>
        <taxon>Dothideomycetes</taxon>
        <taxon>Dothideomycetidae</taxon>
        <taxon>Mycosphaerellales</taxon>
        <taxon>Mycosphaerellaceae</taxon>
        <taxon>Cercospora</taxon>
    </lineage>
</organism>
<dbReference type="GeneID" id="68294213"/>
<dbReference type="AlphaFoldDB" id="A0A9P3CMH5"/>
<dbReference type="PANTHER" id="PTHR24148">
    <property type="entry name" value="ANKYRIN REPEAT DOMAIN-CONTAINING PROTEIN 39 HOMOLOG-RELATED"/>
    <property type="match status" value="1"/>
</dbReference>
<dbReference type="PANTHER" id="PTHR24148:SF73">
    <property type="entry name" value="HET DOMAIN PROTEIN (AFU_ORTHOLOGUE AFUA_8G01020)"/>
    <property type="match status" value="1"/>
</dbReference>
<accession>A0A9P3CMH5</accession>
<dbReference type="InterPro" id="IPR010730">
    <property type="entry name" value="HET"/>
</dbReference>
<dbReference type="RefSeq" id="XP_044659960.1">
    <property type="nucleotide sequence ID" value="XM_044804025.1"/>
</dbReference>
<sequence>MSAHDFYQSLDSTKQEIRLLDVLPFSKRPENLVSCKLRVVSLQDQPVPSYQTISYVWGDPTPCCSVILNGKIFMVPRSTDEVLRHVSHQQNMRTVWIDAVCINQADLQERAQQVSLMDHVYFFTTGGMVYLGKGEQDSARAIANLEELAREVKEIAKTPYEEAILFQPGAGFAIAADTSRLHVTLEVDALIKFLALPWLRRVWIIQEAVLPAQSVCFLGDFKISIDTVLTGCAWLMYHQTHLPSELRNNLGLLAMQSMWSSKWFRDSLLATLDDRRNVMSSGQPLGILVFNPRGSSTSDERDRVFGLLGLAKKNFPLPELIRPDYTKSLAEVMRDATRYFISVEALLGHFVVPLISHRRREDVTDLNWPSWVPRVHRTDQSRDPAPLPFYPNETTSEAVISCDANVLKLKAYEVGVIGFTSDILFESGLEGINTQQALLSIHKFVDIINSSNTALRRTLLADVNFLLERCSEASYADYDTFLAYLIEGQNRDFNPQDIKVSGHGKVNAHSQDAGMKISRFLLAMIRACKYRKFARTWRGHYALVPKVCEPRDVIVMIPGCRTPVVLGQLWSEEDEDRRLGFVMLGECYLDGHMWPEDVERVKNSDRKLYHWDIL</sequence>
<proteinExistence type="predicted"/>
<dbReference type="EMBL" id="BOLY01000005">
    <property type="protein sequence ID" value="GIZ45473.1"/>
    <property type="molecule type" value="Genomic_DNA"/>
</dbReference>
<comment type="caution">
    <text evidence="2">The sequence shown here is derived from an EMBL/GenBank/DDBJ whole genome shotgun (WGS) entry which is preliminary data.</text>
</comment>
<reference evidence="2 3" key="1">
    <citation type="submission" date="2021-01" db="EMBL/GenBank/DDBJ databases">
        <title>Cercospora kikuchii MAFF 305040 whole genome shotgun sequence.</title>
        <authorList>
            <person name="Kashiwa T."/>
            <person name="Suzuki T."/>
        </authorList>
    </citation>
    <scope>NUCLEOTIDE SEQUENCE [LARGE SCALE GENOMIC DNA]</scope>
    <source>
        <strain evidence="2 3">MAFF 305040</strain>
    </source>
</reference>
<protein>
    <recommendedName>
        <fullName evidence="1">Heterokaryon incompatibility domain-containing protein</fullName>
    </recommendedName>
</protein>
<dbReference type="Pfam" id="PF06985">
    <property type="entry name" value="HET"/>
    <property type="match status" value="1"/>
</dbReference>
<gene>
    <name evidence="2" type="ORF">CKM354_000863800</name>
</gene>
<keyword evidence="3" id="KW-1185">Reference proteome</keyword>
<dbReference type="InterPro" id="IPR052895">
    <property type="entry name" value="HetReg/Transcr_Mod"/>
</dbReference>
<dbReference type="OrthoDB" id="3626637at2759"/>
<dbReference type="Proteomes" id="UP000825890">
    <property type="component" value="Unassembled WGS sequence"/>
</dbReference>
<evidence type="ECO:0000313" key="3">
    <source>
        <dbReference type="Proteomes" id="UP000825890"/>
    </source>
</evidence>
<evidence type="ECO:0000259" key="1">
    <source>
        <dbReference type="Pfam" id="PF06985"/>
    </source>
</evidence>
<feature type="domain" description="Heterokaryon incompatibility" evidence="1">
    <location>
        <begin position="50"/>
        <end position="207"/>
    </location>
</feature>
<evidence type="ECO:0000313" key="2">
    <source>
        <dbReference type="EMBL" id="GIZ45473.1"/>
    </source>
</evidence>